<dbReference type="SMART" id="SM01011">
    <property type="entry name" value="AMP_N"/>
    <property type="match status" value="1"/>
</dbReference>
<evidence type="ECO:0000313" key="8">
    <source>
        <dbReference type="Proteomes" id="UP000038040"/>
    </source>
</evidence>
<gene>
    <name evidence="7" type="ORF">DME_LOCUS9786</name>
</gene>
<dbReference type="Gene3D" id="3.40.350.10">
    <property type="entry name" value="Creatinase/prolidase N-terminal domain"/>
    <property type="match status" value="1"/>
</dbReference>
<dbReference type="PANTHER" id="PTHR43226:SF4">
    <property type="entry name" value="XAA-PRO AMINOPEPTIDASE 3"/>
    <property type="match status" value="1"/>
</dbReference>
<keyword evidence="5" id="KW-0464">Manganese</keyword>
<dbReference type="InterPro" id="IPR007865">
    <property type="entry name" value="Aminopep_P_N"/>
</dbReference>
<dbReference type="InterPro" id="IPR052433">
    <property type="entry name" value="X-Pro_dipept-like"/>
</dbReference>
<dbReference type="OrthoDB" id="4215474at2759"/>
<evidence type="ECO:0000256" key="1">
    <source>
        <dbReference type="ARBA" id="ARBA00001936"/>
    </source>
</evidence>
<reference evidence="10" key="1">
    <citation type="submission" date="2017-02" db="UniProtKB">
        <authorList>
            <consortium name="WormBaseParasite"/>
        </authorList>
    </citation>
    <scope>IDENTIFICATION</scope>
</reference>
<evidence type="ECO:0000259" key="6">
    <source>
        <dbReference type="SMART" id="SM01011"/>
    </source>
</evidence>
<keyword evidence="4" id="KW-0378">Hydrolase</keyword>
<dbReference type="GO" id="GO:0030145">
    <property type="term" value="F:manganese ion binding"/>
    <property type="evidence" value="ECO:0007669"/>
    <property type="project" value="InterPro"/>
</dbReference>
<evidence type="ECO:0000313" key="10">
    <source>
        <dbReference type="WBParaSite" id="DME_0000698701-mRNA-1"/>
    </source>
</evidence>
<evidence type="ECO:0000256" key="2">
    <source>
        <dbReference type="ARBA" id="ARBA00008766"/>
    </source>
</evidence>
<evidence type="ECO:0000313" key="9">
    <source>
        <dbReference type="Proteomes" id="UP000274756"/>
    </source>
</evidence>
<dbReference type="STRING" id="318479.A0A0N4UHF9"/>
<dbReference type="Proteomes" id="UP000038040">
    <property type="component" value="Unplaced"/>
</dbReference>
<evidence type="ECO:0000256" key="3">
    <source>
        <dbReference type="ARBA" id="ARBA00022723"/>
    </source>
</evidence>
<dbReference type="Proteomes" id="UP000274756">
    <property type="component" value="Unassembled WGS sequence"/>
</dbReference>
<dbReference type="Gene3D" id="3.90.230.10">
    <property type="entry name" value="Creatinase/methionine aminopeptidase superfamily"/>
    <property type="match status" value="1"/>
</dbReference>
<comment type="similarity">
    <text evidence="2">Belongs to the peptidase M24B family.</text>
</comment>
<dbReference type="WBParaSite" id="DME_0000698701-mRNA-1">
    <property type="protein sequence ID" value="DME_0000698701-mRNA-1"/>
    <property type="gene ID" value="DME_0000698701"/>
</dbReference>
<name>A0A0N4UHF9_DRAME</name>
<dbReference type="SUPFAM" id="SSF55920">
    <property type="entry name" value="Creatinase/aminopeptidase"/>
    <property type="match status" value="1"/>
</dbReference>
<dbReference type="InterPro" id="IPR000994">
    <property type="entry name" value="Pept_M24"/>
</dbReference>
<dbReference type="Pfam" id="PF00557">
    <property type="entry name" value="Peptidase_M24"/>
    <property type="match status" value="1"/>
</dbReference>
<organism evidence="8 10">
    <name type="scientific">Dracunculus medinensis</name>
    <name type="common">Guinea worm</name>
    <dbReference type="NCBI Taxonomy" id="318479"/>
    <lineage>
        <taxon>Eukaryota</taxon>
        <taxon>Metazoa</taxon>
        <taxon>Ecdysozoa</taxon>
        <taxon>Nematoda</taxon>
        <taxon>Chromadorea</taxon>
        <taxon>Rhabditida</taxon>
        <taxon>Spirurina</taxon>
        <taxon>Dracunculoidea</taxon>
        <taxon>Dracunculidae</taxon>
        <taxon>Dracunculus</taxon>
    </lineage>
</organism>
<dbReference type="AlphaFoldDB" id="A0A0N4UHF9"/>
<dbReference type="InterPro" id="IPR036005">
    <property type="entry name" value="Creatinase/aminopeptidase-like"/>
</dbReference>
<comment type="cofactor">
    <cofactor evidence="1">
        <name>Mn(2+)</name>
        <dbReference type="ChEBI" id="CHEBI:29035"/>
    </cofactor>
</comment>
<dbReference type="PANTHER" id="PTHR43226">
    <property type="entry name" value="XAA-PRO AMINOPEPTIDASE 3"/>
    <property type="match status" value="1"/>
</dbReference>
<feature type="domain" description="Aminopeptidase P N-terminal" evidence="6">
    <location>
        <begin position="20"/>
        <end position="186"/>
    </location>
</feature>
<evidence type="ECO:0000256" key="4">
    <source>
        <dbReference type="ARBA" id="ARBA00022801"/>
    </source>
</evidence>
<dbReference type="Pfam" id="PF05195">
    <property type="entry name" value="AMP_N"/>
    <property type="match status" value="1"/>
</dbReference>
<dbReference type="GO" id="GO:0070006">
    <property type="term" value="F:metalloaminopeptidase activity"/>
    <property type="evidence" value="ECO:0007669"/>
    <property type="project" value="InterPro"/>
</dbReference>
<evidence type="ECO:0000256" key="5">
    <source>
        <dbReference type="ARBA" id="ARBA00023211"/>
    </source>
</evidence>
<dbReference type="EMBL" id="UYYG01001191">
    <property type="protein sequence ID" value="VDN59813.1"/>
    <property type="molecule type" value="Genomic_DNA"/>
</dbReference>
<protein>
    <submittedName>
        <fullName evidence="10">AMP_N domain-containing protein</fullName>
    </submittedName>
</protein>
<keyword evidence="3" id="KW-0479">Metal-binding</keyword>
<sequence length="379" mass="43497">MLCRFLQLNKRCLSNQRLAITSTEFVERRQRIIGCVKEQTSNISSNKPIVVVLHAPSRQFCAPDVPYSFRQCSYFRYFTGLVEPDSVLMITAEPGKKSLSTLYINRRSEQEELWEGPNESHEAIFKTSGISDIQDKQKFIPDLEKIIRNSIASFDMKQFYLKDQIAELLATSSFVIPLREIVDTLRWIKSPTEQNLMRKSCRIGSQAINAMICNSRCVTNENEIVGRLEFEVRRRGASWLAYPPVVAAADRANIIHYLNADQTISEGDTILVDAGCDYQGYISDITRVFPCSGQFTPSQLMLYNTLLDAHLFLIKFAKSTRPLKLNDLYLAMIDKLAKNFSEIGLFTRNLSENELFHVCFYFLFILFIFPMCGHDLSCY</sequence>
<proteinExistence type="inferred from homology"/>
<accession>A0A0N4UHF9</accession>
<reference evidence="7 9" key="2">
    <citation type="submission" date="2018-11" db="EMBL/GenBank/DDBJ databases">
        <authorList>
            <consortium name="Pathogen Informatics"/>
        </authorList>
    </citation>
    <scope>NUCLEOTIDE SEQUENCE [LARGE SCALE GENOMIC DNA]</scope>
</reference>
<keyword evidence="9" id="KW-1185">Reference proteome</keyword>
<dbReference type="GO" id="GO:0006508">
    <property type="term" value="P:proteolysis"/>
    <property type="evidence" value="ECO:0007669"/>
    <property type="project" value="TreeGrafter"/>
</dbReference>
<dbReference type="InterPro" id="IPR029149">
    <property type="entry name" value="Creatin/AminoP/Spt16_N"/>
</dbReference>
<dbReference type="SUPFAM" id="SSF53092">
    <property type="entry name" value="Creatinase/prolidase N-terminal domain"/>
    <property type="match status" value="1"/>
</dbReference>
<evidence type="ECO:0000313" key="7">
    <source>
        <dbReference type="EMBL" id="VDN59813.1"/>
    </source>
</evidence>
<dbReference type="GO" id="GO:0005739">
    <property type="term" value="C:mitochondrion"/>
    <property type="evidence" value="ECO:0007669"/>
    <property type="project" value="TreeGrafter"/>
</dbReference>